<comment type="caution">
    <text evidence="2">The sequence shown here is derived from an EMBL/GenBank/DDBJ whole genome shotgun (WGS) entry which is preliminary data.</text>
</comment>
<dbReference type="InterPro" id="IPR029063">
    <property type="entry name" value="SAM-dependent_MTases_sf"/>
</dbReference>
<reference evidence="2 3" key="1">
    <citation type="submission" date="2022-06" db="EMBL/GenBank/DDBJ databases">
        <title>Actinoplanes abujensis sp. nov., isolated from Nigerian arid soil.</title>
        <authorList>
            <person name="Ding P."/>
        </authorList>
    </citation>
    <scope>NUCLEOTIDE SEQUENCE [LARGE SCALE GENOMIC DNA]</scope>
    <source>
        <strain evidence="3">TRM88002</strain>
    </source>
</reference>
<evidence type="ECO:0000256" key="1">
    <source>
        <dbReference type="SAM" id="Phobius"/>
    </source>
</evidence>
<dbReference type="EC" id="2.1.1.-" evidence="2"/>
<dbReference type="RefSeq" id="WP_251796556.1">
    <property type="nucleotide sequence ID" value="NZ_JAMQOL010000004.1"/>
</dbReference>
<dbReference type="Proteomes" id="UP001523216">
    <property type="component" value="Unassembled WGS sequence"/>
</dbReference>
<keyword evidence="2" id="KW-0808">Transferase</keyword>
<keyword evidence="1" id="KW-0472">Membrane</keyword>
<feature type="transmembrane region" description="Helical" evidence="1">
    <location>
        <begin position="36"/>
        <end position="56"/>
    </location>
</feature>
<dbReference type="GO" id="GO:0032259">
    <property type="term" value="P:methylation"/>
    <property type="evidence" value="ECO:0007669"/>
    <property type="project" value="UniProtKB-KW"/>
</dbReference>
<keyword evidence="3" id="KW-1185">Reference proteome</keyword>
<evidence type="ECO:0000313" key="2">
    <source>
        <dbReference type="EMBL" id="MCM4076650.1"/>
    </source>
</evidence>
<sequence>MRRLRSLTRRQVVSASGACVLCVAVAAAALTGNVGLALTLLAVFFTILFAGLLLLARRLSGLQRLQRRQQTDARTVLDHTQRRLLSALEELLLHSGDRHEELADRMGAQTRQVEATVQLFQQITPRAPMPPSGGAAELLDVLHLIRTRRPRLVLELGTGAATVWMAYAVEESGGRLVSLDPDASRVERTRAALATHQLSEVTEVRVGTVSSEALAGVHDIGLLVVGGPVGKPDRNLLVGRLAAVARVFLRGAPEAAGPWLETTEGLTGEGEALLSYRRVVRELSNRSSG</sequence>
<keyword evidence="2" id="KW-0489">Methyltransferase</keyword>
<proteinExistence type="predicted"/>
<keyword evidence="1" id="KW-1133">Transmembrane helix</keyword>
<keyword evidence="1" id="KW-0812">Transmembrane</keyword>
<feature type="transmembrane region" description="Helical" evidence="1">
    <location>
        <begin position="12"/>
        <end position="30"/>
    </location>
</feature>
<name>A0ABT0XSK4_9ACTN</name>
<dbReference type="Pfam" id="PF13578">
    <property type="entry name" value="Methyltransf_24"/>
    <property type="match status" value="1"/>
</dbReference>
<evidence type="ECO:0000313" key="3">
    <source>
        <dbReference type="Proteomes" id="UP001523216"/>
    </source>
</evidence>
<gene>
    <name evidence="2" type="ORF">LXN57_03610</name>
</gene>
<dbReference type="SUPFAM" id="SSF53335">
    <property type="entry name" value="S-adenosyl-L-methionine-dependent methyltransferases"/>
    <property type="match status" value="1"/>
</dbReference>
<dbReference type="Gene3D" id="3.40.50.150">
    <property type="entry name" value="Vaccinia Virus protein VP39"/>
    <property type="match status" value="1"/>
</dbReference>
<accession>A0ABT0XSK4</accession>
<organism evidence="2 3">
    <name type="scientific">Paractinoplanes hotanensis</name>
    <dbReference type="NCBI Taxonomy" id="2906497"/>
    <lineage>
        <taxon>Bacteria</taxon>
        <taxon>Bacillati</taxon>
        <taxon>Actinomycetota</taxon>
        <taxon>Actinomycetes</taxon>
        <taxon>Micromonosporales</taxon>
        <taxon>Micromonosporaceae</taxon>
        <taxon>Paractinoplanes</taxon>
    </lineage>
</organism>
<dbReference type="EMBL" id="JAMQOL010000004">
    <property type="protein sequence ID" value="MCM4076650.1"/>
    <property type="molecule type" value="Genomic_DNA"/>
</dbReference>
<protein>
    <submittedName>
        <fullName evidence="2">Class I SAM-dependent methyltransferase</fullName>
        <ecNumber evidence="2">2.1.1.-</ecNumber>
    </submittedName>
</protein>
<dbReference type="GO" id="GO:0008168">
    <property type="term" value="F:methyltransferase activity"/>
    <property type="evidence" value="ECO:0007669"/>
    <property type="project" value="UniProtKB-KW"/>
</dbReference>